<evidence type="ECO:0000313" key="7">
    <source>
        <dbReference type="EMBL" id="CAG8602400.1"/>
    </source>
</evidence>
<dbReference type="Pfam" id="PF12906">
    <property type="entry name" value="RINGv"/>
    <property type="match status" value="1"/>
</dbReference>
<evidence type="ECO:0000256" key="3">
    <source>
        <dbReference type="ARBA" id="ARBA00022833"/>
    </source>
</evidence>
<dbReference type="Gene3D" id="3.30.40.10">
    <property type="entry name" value="Zinc/RING finger domain, C3HC4 (zinc finger)"/>
    <property type="match status" value="1"/>
</dbReference>
<gene>
    <name evidence="7" type="ORF">AMORRO_LOCUS7840</name>
</gene>
<feature type="domain" description="RING-CH-type" evidence="6">
    <location>
        <begin position="158"/>
        <end position="238"/>
    </location>
</feature>
<comment type="caution">
    <text evidence="7">The sequence shown here is derived from an EMBL/GenBank/DDBJ whole genome shotgun (WGS) entry which is preliminary data.</text>
</comment>
<dbReference type="SUPFAM" id="SSF57850">
    <property type="entry name" value="RING/U-box"/>
    <property type="match status" value="1"/>
</dbReference>
<dbReference type="PANTHER" id="PTHR46347">
    <property type="entry name" value="RING/FYVE/PHD ZINC FINGER SUPERFAMILY PROTEIN"/>
    <property type="match status" value="1"/>
</dbReference>
<keyword evidence="1" id="KW-0479">Metal-binding</keyword>
<dbReference type="EMBL" id="CAJVPV010006271">
    <property type="protein sequence ID" value="CAG8602400.1"/>
    <property type="molecule type" value="Genomic_DNA"/>
</dbReference>
<organism evidence="7 8">
    <name type="scientific">Acaulospora morrowiae</name>
    <dbReference type="NCBI Taxonomy" id="94023"/>
    <lineage>
        <taxon>Eukaryota</taxon>
        <taxon>Fungi</taxon>
        <taxon>Fungi incertae sedis</taxon>
        <taxon>Mucoromycota</taxon>
        <taxon>Glomeromycotina</taxon>
        <taxon>Glomeromycetes</taxon>
        <taxon>Diversisporales</taxon>
        <taxon>Acaulosporaceae</taxon>
        <taxon>Acaulospora</taxon>
    </lineage>
</organism>
<keyword evidence="3" id="KW-0862">Zinc</keyword>
<dbReference type="SMART" id="SM00744">
    <property type="entry name" value="RINGv"/>
    <property type="match status" value="1"/>
</dbReference>
<dbReference type="GO" id="GO:0008270">
    <property type="term" value="F:zinc ion binding"/>
    <property type="evidence" value="ECO:0007669"/>
    <property type="project" value="UniProtKB-KW"/>
</dbReference>
<name>A0A9N9CI13_9GLOM</name>
<dbReference type="PANTHER" id="PTHR46347:SF1">
    <property type="entry name" value="RING_FYVE_PHD ZINC FINGER SUPERFAMILY PROTEIN"/>
    <property type="match status" value="1"/>
</dbReference>
<dbReference type="Proteomes" id="UP000789342">
    <property type="component" value="Unassembled WGS sequence"/>
</dbReference>
<feature type="region of interest" description="Disordered" evidence="4">
    <location>
        <begin position="98"/>
        <end position="119"/>
    </location>
</feature>
<keyword evidence="2" id="KW-0863">Zinc-finger</keyword>
<evidence type="ECO:0000256" key="2">
    <source>
        <dbReference type="ARBA" id="ARBA00022771"/>
    </source>
</evidence>
<keyword evidence="5" id="KW-0472">Membrane</keyword>
<dbReference type="InterPro" id="IPR013083">
    <property type="entry name" value="Znf_RING/FYVE/PHD"/>
</dbReference>
<sequence>MSLPQNTHDKKIQLSETEEQTSFNDEVTAEPLEPVSETLSNKNTISDSAQTSISRNPSENLTLSPITASPLPEPSKGNDESNSSTNLDTTLKLAKENNESNMHPNAPPPYSSSQYSPSQDYTSITITAQPLPIQYPSITSVNSRTQRDTSISSRDWLQDTVPLKFCKICQEPELLDTSHDENEGLQLPYTKDRLISPCKCKGSLEYVHLSCLNKWRNNSVRHDASYRCEVCKYEYKFYRPRLAKIVESPLFLHTMTATVFILVIYGISWIVKAIDMHIRDKNKPPSDSNAWTHTNILGVEALHLIIGISIMSLIGVCFLIINSCINGINSTRNEYCICGGYGTECAGCYWCVGCNGSDGGGFVMLLFLLIIISVFLIGIFGALSAGYLLIQKLSIIYLDRVKEKILEVKKD</sequence>
<dbReference type="AlphaFoldDB" id="A0A9N9CI13"/>
<keyword evidence="8" id="KW-1185">Reference proteome</keyword>
<keyword evidence="5" id="KW-0812">Transmembrane</keyword>
<keyword evidence="5" id="KW-1133">Transmembrane helix</keyword>
<evidence type="ECO:0000259" key="6">
    <source>
        <dbReference type="PROSITE" id="PS51292"/>
    </source>
</evidence>
<evidence type="ECO:0000256" key="1">
    <source>
        <dbReference type="ARBA" id="ARBA00022723"/>
    </source>
</evidence>
<accession>A0A9N9CI13</accession>
<dbReference type="InterPro" id="IPR011016">
    <property type="entry name" value="Znf_RING-CH"/>
</dbReference>
<proteinExistence type="predicted"/>
<feature type="region of interest" description="Disordered" evidence="4">
    <location>
        <begin position="1"/>
        <end position="86"/>
    </location>
</feature>
<dbReference type="OrthoDB" id="264354at2759"/>
<protein>
    <submittedName>
        <fullName evidence="7">17785_t:CDS:1</fullName>
    </submittedName>
</protein>
<feature type="transmembrane region" description="Helical" evidence="5">
    <location>
        <begin position="362"/>
        <end position="390"/>
    </location>
</feature>
<evidence type="ECO:0000256" key="5">
    <source>
        <dbReference type="SAM" id="Phobius"/>
    </source>
</evidence>
<reference evidence="7" key="1">
    <citation type="submission" date="2021-06" db="EMBL/GenBank/DDBJ databases">
        <authorList>
            <person name="Kallberg Y."/>
            <person name="Tangrot J."/>
            <person name="Rosling A."/>
        </authorList>
    </citation>
    <scope>NUCLEOTIDE SEQUENCE</scope>
    <source>
        <strain evidence="7">CL551</strain>
    </source>
</reference>
<feature type="transmembrane region" description="Helical" evidence="5">
    <location>
        <begin position="301"/>
        <end position="321"/>
    </location>
</feature>
<dbReference type="CDD" id="cd16495">
    <property type="entry name" value="RING_CH-C4HC3_MARCH"/>
    <property type="match status" value="1"/>
</dbReference>
<dbReference type="PROSITE" id="PS51292">
    <property type="entry name" value="ZF_RING_CH"/>
    <property type="match status" value="1"/>
</dbReference>
<feature type="compositionally biased region" description="Polar residues" evidence="4">
    <location>
        <begin position="37"/>
        <end position="67"/>
    </location>
</feature>
<evidence type="ECO:0000313" key="8">
    <source>
        <dbReference type="Proteomes" id="UP000789342"/>
    </source>
</evidence>
<evidence type="ECO:0000256" key="4">
    <source>
        <dbReference type="SAM" id="MobiDB-lite"/>
    </source>
</evidence>
<feature type="transmembrane region" description="Helical" evidence="5">
    <location>
        <begin position="250"/>
        <end position="271"/>
    </location>
</feature>